<comment type="caution">
    <text evidence="5">The sequence shown here is derived from an EMBL/GenBank/DDBJ whole genome shotgun (WGS) entry which is preliminary data.</text>
</comment>
<evidence type="ECO:0000313" key="5">
    <source>
        <dbReference type="EMBL" id="MDR7083345.1"/>
    </source>
</evidence>
<evidence type="ECO:0000259" key="4">
    <source>
        <dbReference type="PROSITE" id="PS50949"/>
    </source>
</evidence>
<accession>A0ABU1UDY9</accession>
<dbReference type="SUPFAM" id="SSF48008">
    <property type="entry name" value="GntR ligand-binding domain-like"/>
    <property type="match status" value="1"/>
</dbReference>
<dbReference type="PRINTS" id="PR00033">
    <property type="entry name" value="HTHASNC"/>
</dbReference>
<evidence type="ECO:0000256" key="1">
    <source>
        <dbReference type="ARBA" id="ARBA00023015"/>
    </source>
</evidence>
<dbReference type="Pfam" id="PF07729">
    <property type="entry name" value="FCD"/>
    <property type="match status" value="1"/>
</dbReference>
<sequence>MDSSTEQSGFGQRPLSKAEYVLQRLRKELQNGDILPGTQIRQTEISVRYGVSATPVREALRRLESEGLINYSPHRGATVTEMSRQDLRDLYLFRAEVEGFLAKLATERANGESLAMLRKLQDDMRELVKEGASAASLSRQNREFHLALMQVGSPYIADQVMRPLWEKAIPSSESMWDSRGHVARFLEEHEAVLSAMEAGQPEEACRHMAEHVLVAFNERQARSGRSGK</sequence>
<dbReference type="InterPro" id="IPR011711">
    <property type="entry name" value="GntR_C"/>
</dbReference>
<dbReference type="Proteomes" id="UP001252243">
    <property type="component" value="Unassembled WGS sequence"/>
</dbReference>
<evidence type="ECO:0000313" key="6">
    <source>
        <dbReference type="Proteomes" id="UP001252243"/>
    </source>
</evidence>
<dbReference type="SUPFAM" id="SSF46785">
    <property type="entry name" value="Winged helix' DNA-binding domain"/>
    <property type="match status" value="1"/>
</dbReference>
<dbReference type="InterPro" id="IPR008920">
    <property type="entry name" value="TF_FadR/GntR_C"/>
</dbReference>
<dbReference type="Gene3D" id="1.10.10.10">
    <property type="entry name" value="Winged helix-like DNA-binding domain superfamily/Winged helix DNA-binding domain"/>
    <property type="match status" value="1"/>
</dbReference>
<organism evidence="5 6">
    <name type="scientific">Arthrobacter ginsengisoli</name>
    <dbReference type="NCBI Taxonomy" id="1356565"/>
    <lineage>
        <taxon>Bacteria</taxon>
        <taxon>Bacillati</taxon>
        <taxon>Actinomycetota</taxon>
        <taxon>Actinomycetes</taxon>
        <taxon>Micrococcales</taxon>
        <taxon>Micrococcaceae</taxon>
        <taxon>Arthrobacter</taxon>
    </lineage>
</organism>
<dbReference type="PANTHER" id="PTHR43537:SF45">
    <property type="entry name" value="GNTR FAMILY REGULATORY PROTEIN"/>
    <property type="match status" value="1"/>
</dbReference>
<name>A0ABU1UDY9_9MICC</name>
<evidence type="ECO:0000256" key="2">
    <source>
        <dbReference type="ARBA" id="ARBA00023125"/>
    </source>
</evidence>
<reference evidence="5 6" key="1">
    <citation type="submission" date="2023-07" db="EMBL/GenBank/DDBJ databases">
        <title>Sorghum-associated microbial communities from plants grown in Nebraska, USA.</title>
        <authorList>
            <person name="Schachtman D."/>
        </authorList>
    </citation>
    <scope>NUCLEOTIDE SEQUENCE [LARGE SCALE GENOMIC DNA]</scope>
    <source>
        <strain evidence="5 6">BE167</strain>
    </source>
</reference>
<dbReference type="CDD" id="cd07377">
    <property type="entry name" value="WHTH_GntR"/>
    <property type="match status" value="1"/>
</dbReference>
<keyword evidence="6" id="KW-1185">Reference proteome</keyword>
<dbReference type="InterPro" id="IPR000524">
    <property type="entry name" value="Tscrpt_reg_HTH_GntR"/>
</dbReference>
<dbReference type="PROSITE" id="PS50949">
    <property type="entry name" value="HTH_GNTR"/>
    <property type="match status" value="1"/>
</dbReference>
<dbReference type="InterPro" id="IPR036388">
    <property type="entry name" value="WH-like_DNA-bd_sf"/>
</dbReference>
<proteinExistence type="predicted"/>
<dbReference type="PANTHER" id="PTHR43537">
    <property type="entry name" value="TRANSCRIPTIONAL REGULATOR, GNTR FAMILY"/>
    <property type="match status" value="1"/>
</dbReference>
<keyword evidence="1" id="KW-0805">Transcription regulation</keyword>
<dbReference type="SMART" id="SM00895">
    <property type="entry name" value="FCD"/>
    <property type="match status" value="1"/>
</dbReference>
<protein>
    <submittedName>
        <fullName evidence="5">DNA-binding GntR family transcriptional regulator</fullName>
    </submittedName>
</protein>
<dbReference type="SMART" id="SM00345">
    <property type="entry name" value="HTH_GNTR"/>
    <property type="match status" value="1"/>
</dbReference>
<evidence type="ECO:0000256" key="3">
    <source>
        <dbReference type="ARBA" id="ARBA00023163"/>
    </source>
</evidence>
<dbReference type="InterPro" id="IPR036390">
    <property type="entry name" value="WH_DNA-bd_sf"/>
</dbReference>
<dbReference type="InterPro" id="IPR000485">
    <property type="entry name" value="AsnC-type_HTH_dom"/>
</dbReference>
<dbReference type="RefSeq" id="WP_310057885.1">
    <property type="nucleotide sequence ID" value="NZ_JAVDVQ010000010.1"/>
</dbReference>
<feature type="domain" description="HTH gntR-type" evidence="4">
    <location>
        <begin position="15"/>
        <end position="82"/>
    </location>
</feature>
<keyword evidence="2 5" id="KW-0238">DNA-binding</keyword>
<gene>
    <name evidence="5" type="ORF">J2X01_002639</name>
</gene>
<dbReference type="EMBL" id="JAVDVQ010000010">
    <property type="protein sequence ID" value="MDR7083345.1"/>
    <property type="molecule type" value="Genomic_DNA"/>
</dbReference>
<dbReference type="Pfam" id="PF00392">
    <property type="entry name" value="GntR"/>
    <property type="match status" value="1"/>
</dbReference>
<dbReference type="Gene3D" id="1.20.120.530">
    <property type="entry name" value="GntR ligand-binding domain-like"/>
    <property type="match status" value="1"/>
</dbReference>
<keyword evidence="3" id="KW-0804">Transcription</keyword>
<dbReference type="GO" id="GO:0003677">
    <property type="term" value="F:DNA binding"/>
    <property type="evidence" value="ECO:0007669"/>
    <property type="project" value="UniProtKB-KW"/>
</dbReference>